<evidence type="ECO:0000313" key="4">
    <source>
        <dbReference type="Proteomes" id="UP000461165"/>
    </source>
</evidence>
<protein>
    <submittedName>
        <fullName evidence="2">GTP-binding protein</fullName>
    </submittedName>
</protein>
<reference evidence="4 5" key="1">
    <citation type="journal article" date="2019" name="Nat. Med.">
        <title>A library of human gut bacterial isolates paired with longitudinal multiomics data enables mechanistic microbiome research.</title>
        <authorList>
            <person name="Poyet M."/>
            <person name="Groussin M."/>
            <person name="Gibbons S.M."/>
            <person name="Avila-Pacheco J."/>
            <person name="Jiang X."/>
            <person name="Kearney S.M."/>
            <person name="Perrotta A.R."/>
            <person name="Berdy B."/>
            <person name="Zhao S."/>
            <person name="Lieberman T.D."/>
            <person name="Swanson P.K."/>
            <person name="Smith M."/>
            <person name="Roesemann S."/>
            <person name="Alexander J.E."/>
            <person name="Rich S.A."/>
            <person name="Livny J."/>
            <person name="Vlamakis H."/>
            <person name="Clish C."/>
            <person name="Bullock K."/>
            <person name="Deik A."/>
            <person name="Scott J."/>
            <person name="Pierce K.A."/>
            <person name="Xavier R.J."/>
            <person name="Alm E.J."/>
        </authorList>
    </citation>
    <scope>NUCLEOTIDE SEQUENCE [LARGE SCALE GENOMIC DNA]</scope>
    <source>
        <strain evidence="3 4">BIOML-A166</strain>
        <strain evidence="2 5">BIOML-A320</strain>
    </source>
</reference>
<evidence type="ECO:0000256" key="1">
    <source>
        <dbReference type="SAM" id="MobiDB-lite"/>
    </source>
</evidence>
<feature type="compositionally biased region" description="Basic and acidic residues" evidence="1">
    <location>
        <begin position="12"/>
        <end position="22"/>
    </location>
</feature>
<dbReference type="AlphaFoldDB" id="A0A6A2S8M3"/>
<feature type="region of interest" description="Disordered" evidence="1">
    <location>
        <begin position="1"/>
        <end position="22"/>
    </location>
</feature>
<evidence type="ECO:0000313" key="5">
    <source>
        <dbReference type="Proteomes" id="UP000478746"/>
    </source>
</evidence>
<accession>A0A6A2S8M3</accession>
<dbReference type="EMBL" id="WEAY01000025">
    <property type="protein sequence ID" value="KAB6836499.1"/>
    <property type="molecule type" value="Genomic_DNA"/>
</dbReference>
<sequence length="63" mass="7387">MYILEKSDDEPETIHSSEQLDHERRKAWREGYAAGWKDHECDFPPYTSGNPYKETNKIGKDGE</sequence>
<dbReference type="Proteomes" id="UP000478746">
    <property type="component" value="Unassembled WGS sequence"/>
</dbReference>
<organism evidence="2 5">
    <name type="scientific">Bifidobacterium longum</name>
    <dbReference type="NCBI Taxonomy" id="216816"/>
    <lineage>
        <taxon>Bacteria</taxon>
        <taxon>Bacillati</taxon>
        <taxon>Actinomycetota</taxon>
        <taxon>Actinomycetes</taxon>
        <taxon>Bifidobacteriales</taxon>
        <taxon>Bifidobacteriaceae</taxon>
        <taxon>Bifidobacterium</taxon>
    </lineage>
</organism>
<dbReference type="EMBL" id="WDVF01000025">
    <property type="protein sequence ID" value="KAB7132596.1"/>
    <property type="molecule type" value="Genomic_DNA"/>
</dbReference>
<name>A0A6A2S8M3_BIFLN</name>
<evidence type="ECO:0000313" key="3">
    <source>
        <dbReference type="EMBL" id="KAB7132596.1"/>
    </source>
</evidence>
<comment type="caution">
    <text evidence="2">The sequence shown here is derived from an EMBL/GenBank/DDBJ whole genome shotgun (WGS) entry which is preliminary data.</text>
</comment>
<evidence type="ECO:0000313" key="2">
    <source>
        <dbReference type="EMBL" id="KAB6836499.1"/>
    </source>
</evidence>
<proteinExistence type="predicted"/>
<dbReference type="Proteomes" id="UP000461165">
    <property type="component" value="Unassembled WGS sequence"/>
</dbReference>
<gene>
    <name evidence="3" type="ORF">GBC97_10290</name>
    <name evidence="2" type="ORF">GBK08_10390</name>
</gene>